<dbReference type="SUPFAM" id="SSF52540">
    <property type="entry name" value="P-loop containing nucleoside triphosphate hydrolases"/>
    <property type="match status" value="1"/>
</dbReference>
<dbReference type="InterPro" id="IPR009001">
    <property type="entry name" value="Transl_elong_EF1A/Init_IF2_C"/>
</dbReference>
<evidence type="ECO:0000256" key="1">
    <source>
        <dbReference type="ARBA" id="ARBA00022741"/>
    </source>
</evidence>
<dbReference type="GO" id="GO:0003746">
    <property type="term" value="F:translation elongation factor activity"/>
    <property type="evidence" value="ECO:0007669"/>
    <property type="project" value="UniProtKB-KW"/>
</dbReference>
<evidence type="ECO:0000313" key="6">
    <source>
        <dbReference type="EMBL" id="QHS77584.1"/>
    </source>
</evidence>
<evidence type="ECO:0000256" key="3">
    <source>
        <dbReference type="ARBA" id="ARBA00022917"/>
    </source>
</evidence>
<sequence length="347" mass="40117">MKNKKIILSKKMFKEDHIKFMCISHVDAGKSSLIGHFMYLTNNVDEHEFQKVKKEALLNNKNGFEYGYLLDIDTEERERGITIQSNIVEISYENINYTIIDCPGHKMYIREMISSLSENTDSIVCVLVSAVRNEFDSGFIGGTTKEDVLLAKACGIKHIIVLINKMDKIYNDEDSLEKYNYVIETFKKWVEKLNFKTVLYLPISGYLGWNITEEKEELNKYSKDSDFLINSLKSIHQKRLNNQKKITQVIEIKKIKDKIKVEFYALNVSNIITSGYECILHIADSEIIGNVVIIQDLSGKTKKFLKTGDKAFLYFNLSENIEVYNNQKIIVRFQDMTVGFGNIMLKS</sequence>
<keyword evidence="4" id="KW-0342">GTP-binding</keyword>
<dbReference type="PANTHER" id="PTHR23115">
    <property type="entry name" value="TRANSLATION FACTOR"/>
    <property type="match status" value="1"/>
</dbReference>
<dbReference type="GO" id="GO:0003924">
    <property type="term" value="F:GTPase activity"/>
    <property type="evidence" value="ECO:0007669"/>
    <property type="project" value="InterPro"/>
</dbReference>
<accession>A0A6C0ACZ4</accession>
<dbReference type="InterPro" id="IPR050100">
    <property type="entry name" value="TRAFAC_GTPase_members"/>
</dbReference>
<dbReference type="Pfam" id="PF00009">
    <property type="entry name" value="GTP_EFTU"/>
    <property type="match status" value="1"/>
</dbReference>
<dbReference type="Gene3D" id="3.40.50.300">
    <property type="entry name" value="P-loop containing nucleotide triphosphate hydrolases"/>
    <property type="match status" value="1"/>
</dbReference>
<dbReference type="EMBL" id="MN740593">
    <property type="protein sequence ID" value="QHS77584.1"/>
    <property type="molecule type" value="Genomic_DNA"/>
</dbReference>
<organism evidence="6">
    <name type="scientific">viral metagenome</name>
    <dbReference type="NCBI Taxonomy" id="1070528"/>
    <lineage>
        <taxon>unclassified sequences</taxon>
        <taxon>metagenomes</taxon>
        <taxon>organismal metagenomes</taxon>
    </lineage>
</organism>
<dbReference type="InterPro" id="IPR027417">
    <property type="entry name" value="P-loop_NTPase"/>
</dbReference>
<dbReference type="Gene3D" id="2.40.30.10">
    <property type="entry name" value="Translation factors"/>
    <property type="match status" value="1"/>
</dbReference>
<evidence type="ECO:0000256" key="4">
    <source>
        <dbReference type="ARBA" id="ARBA00023134"/>
    </source>
</evidence>
<evidence type="ECO:0000256" key="2">
    <source>
        <dbReference type="ARBA" id="ARBA00022768"/>
    </source>
</evidence>
<dbReference type="Pfam" id="PF03143">
    <property type="entry name" value="GTP_EFTU_D3"/>
    <property type="match status" value="1"/>
</dbReference>
<proteinExistence type="predicted"/>
<dbReference type="InterPro" id="IPR000795">
    <property type="entry name" value="T_Tr_GTP-bd_dom"/>
</dbReference>
<keyword evidence="3" id="KW-0648">Protein biosynthesis</keyword>
<reference evidence="6" key="1">
    <citation type="journal article" date="2020" name="Nature">
        <title>Giant virus diversity and host interactions through global metagenomics.</title>
        <authorList>
            <person name="Schulz F."/>
            <person name="Roux S."/>
            <person name="Paez-Espino D."/>
            <person name="Jungbluth S."/>
            <person name="Walsh D.A."/>
            <person name="Denef V.J."/>
            <person name="McMahon K.D."/>
            <person name="Konstantinidis K.T."/>
            <person name="Eloe-Fadrosh E.A."/>
            <person name="Kyrpides N.C."/>
            <person name="Woyke T."/>
        </authorList>
    </citation>
    <scope>NUCLEOTIDE SEQUENCE</scope>
    <source>
        <strain evidence="6">GVMAG-S-1021933-23</strain>
    </source>
</reference>
<keyword evidence="1" id="KW-0547">Nucleotide-binding</keyword>
<keyword evidence="2" id="KW-0251">Elongation factor</keyword>
<protein>
    <recommendedName>
        <fullName evidence="5">Tr-type G domain-containing protein</fullName>
    </recommendedName>
</protein>
<dbReference type="PRINTS" id="PR00315">
    <property type="entry name" value="ELONGATNFCT"/>
</dbReference>
<dbReference type="SUPFAM" id="SSF50465">
    <property type="entry name" value="EF-Tu/eEF-1alpha/eIF2-gamma C-terminal domain"/>
    <property type="match status" value="1"/>
</dbReference>
<name>A0A6C0ACZ4_9ZZZZ</name>
<dbReference type="InterPro" id="IPR004160">
    <property type="entry name" value="Transl_elong_EFTu/EF1A_C"/>
</dbReference>
<dbReference type="AlphaFoldDB" id="A0A6C0ACZ4"/>
<dbReference type="PROSITE" id="PS51722">
    <property type="entry name" value="G_TR_2"/>
    <property type="match status" value="1"/>
</dbReference>
<feature type="domain" description="Tr-type G" evidence="5">
    <location>
        <begin position="15"/>
        <end position="226"/>
    </location>
</feature>
<evidence type="ECO:0000259" key="5">
    <source>
        <dbReference type="PROSITE" id="PS51722"/>
    </source>
</evidence>
<dbReference type="GO" id="GO:0005525">
    <property type="term" value="F:GTP binding"/>
    <property type="evidence" value="ECO:0007669"/>
    <property type="project" value="UniProtKB-KW"/>
</dbReference>